<protein>
    <recommendedName>
        <fullName evidence="2">YutG/PgpA domain-containing protein</fullName>
    </recommendedName>
</protein>
<reference evidence="3 4" key="1">
    <citation type="submission" date="2020-01" db="EMBL/GenBank/DDBJ databases">
        <title>Genomes of bacteria type strains.</title>
        <authorList>
            <person name="Chen J."/>
            <person name="Zhu S."/>
            <person name="Chen J."/>
        </authorList>
    </citation>
    <scope>NUCLEOTIDE SEQUENCE [LARGE SCALE GENOMIC DNA]</scope>
    <source>
        <strain evidence="3 4">KCTC 52919</strain>
    </source>
</reference>
<dbReference type="PANTHER" id="PTHR36305:SF1">
    <property type="entry name" value="PHOSPHATIDYLGLYCEROPHOSPHATASE A"/>
    <property type="match status" value="1"/>
</dbReference>
<dbReference type="GO" id="GO:0006629">
    <property type="term" value="P:lipid metabolic process"/>
    <property type="evidence" value="ECO:0007669"/>
    <property type="project" value="InterPro"/>
</dbReference>
<evidence type="ECO:0000256" key="1">
    <source>
        <dbReference type="SAM" id="Phobius"/>
    </source>
</evidence>
<dbReference type="RefSeq" id="WP_163042394.1">
    <property type="nucleotide sequence ID" value="NZ_JAAAMJ010000001.1"/>
</dbReference>
<dbReference type="GO" id="GO:0008962">
    <property type="term" value="F:phosphatidylglycerophosphatase activity"/>
    <property type="evidence" value="ECO:0007669"/>
    <property type="project" value="InterPro"/>
</dbReference>
<comment type="caution">
    <text evidence="3">The sequence shown here is derived from an EMBL/GenBank/DDBJ whole genome shotgun (WGS) entry which is preliminary data.</text>
</comment>
<accession>A0A6L9MDA4</accession>
<keyword evidence="4" id="KW-1185">Reference proteome</keyword>
<dbReference type="EMBL" id="JAAAMJ010000001">
    <property type="protein sequence ID" value="NDV85690.1"/>
    <property type="molecule type" value="Genomic_DNA"/>
</dbReference>
<dbReference type="Proteomes" id="UP000476332">
    <property type="component" value="Unassembled WGS sequence"/>
</dbReference>
<proteinExistence type="predicted"/>
<feature type="domain" description="YutG/PgpA" evidence="2">
    <location>
        <begin position="22"/>
        <end position="158"/>
    </location>
</feature>
<organism evidence="3 4">
    <name type="scientific">Aurantimonas aggregata</name>
    <dbReference type="NCBI Taxonomy" id="2047720"/>
    <lineage>
        <taxon>Bacteria</taxon>
        <taxon>Pseudomonadati</taxon>
        <taxon>Pseudomonadota</taxon>
        <taxon>Alphaproteobacteria</taxon>
        <taxon>Hyphomicrobiales</taxon>
        <taxon>Aurantimonadaceae</taxon>
        <taxon>Aurantimonas</taxon>
    </lineage>
</organism>
<keyword evidence="1" id="KW-1133">Transmembrane helix</keyword>
<sequence length="172" mass="18371">MDTTLGLLDVPDGLPWSSPALWLSTWFGAGLINPLRAGLAVATALALVLLLRRREWPVALLVVATGLGTTGVVFWEDATGTGDDRRIVVDEVAGFLLIASILGAARWQRLLLAAPIYLVIDRSKIWPLDWLETLPGAIGVMGDDMGAAGLTILLFLAAEKFVPSNAGRRARS</sequence>
<dbReference type="InterPro" id="IPR026037">
    <property type="entry name" value="PgpA"/>
</dbReference>
<keyword evidence="1" id="KW-0472">Membrane</keyword>
<dbReference type="InterPro" id="IPR007686">
    <property type="entry name" value="YutG/PgpA"/>
</dbReference>
<dbReference type="InterPro" id="IPR036681">
    <property type="entry name" value="PgpA-like_sf"/>
</dbReference>
<dbReference type="SUPFAM" id="SSF101307">
    <property type="entry name" value="YutG-like"/>
    <property type="match status" value="1"/>
</dbReference>
<evidence type="ECO:0000313" key="4">
    <source>
        <dbReference type="Proteomes" id="UP000476332"/>
    </source>
</evidence>
<dbReference type="PANTHER" id="PTHR36305">
    <property type="entry name" value="PHOSPHATIDYLGLYCEROPHOSPHATASE A"/>
    <property type="match status" value="1"/>
</dbReference>
<evidence type="ECO:0000259" key="2">
    <source>
        <dbReference type="Pfam" id="PF04608"/>
    </source>
</evidence>
<dbReference type="AlphaFoldDB" id="A0A6L9MDA4"/>
<feature type="transmembrane region" description="Helical" evidence="1">
    <location>
        <begin position="20"/>
        <end position="51"/>
    </location>
</feature>
<keyword evidence="1" id="KW-0812">Transmembrane</keyword>
<name>A0A6L9MDA4_9HYPH</name>
<dbReference type="Pfam" id="PF04608">
    <property type="entry name" value="PgpA"/>
    <property type="match status" value="1"/>
</dbReference>
<gene>
    <name evidence="3" type="ORF">GTW51_03140</name>
</gene>
<feature type="transmembrane region" description="Helical" evidence="1">
    <location>
        <begin position="58"/>
        <end position="75"/>
    </location>
</feature>
<evidence type="ECO:0000313" key="3">
    <source>
        <dbReference type="EMBL" id="NDV85690.1"/>
    </source>
</evidence>